<keyword evidence="5" id="KW-1185">Reference proteome</keyword>
<keyword evidence="1" id="KW-0143">Chaperone</keyword>
<evidence type="ECO:0000313" key="6">
    <source>
        <dbReference type="RefSeq" id="XP_010261445.1"/>
    </source>
</evidence>
<feature type="compositionally biased region" description="Basic and acidic residues" evidence="3">
    <location>
        <begin position="286"/>
        <end position="311"/>
    </location>
</feature>
<dbReference type="GO" id="GO:0051087">
    <property type="term" value="F:protein-folding chaperone binding"/>
    <property type="evidence" value="ECO:0007669"/>
    <property type="project" value="InterPro"/>
</dbReference>
<organism evidence="5 6">
    <name type="scientific">Nelumbo nucifera</name>
    <name type="common">Sacred lotus</name>
    <dbReference type="NCBI Taxonomy" id="4432"/>
    <lineage>
        <taxon>Eukaryota</taxon>
        <taxon>Viridiplantae</taxon>
        <taxon>Streptophyta</taxon>
        <taxon>Embryophyta</taxon>
        <taxon>Tracheophyta</taxon>
        <taxon>Spermatophyta</taxon>
        <taxon>Magnoliopsida</taxon>
        <taxon>Proteales</taxon>
        <taxon>Nelumbonaceae</taxon>
        <taxon>Nelumbo</taxon>
    </lineage>
</organism>
<proteinExistence type="predicted"/>
<dbReference type="PROSITE" id="PS51035">
    <property type="entry name" value="BAG"/>
    <property type="match status" value="1"/>
</dbReference>
<dbReference type="OrthoDB" id="787121at2759"/>
<sequence>MYPYYYLPNWEGVPSQMKVEPAKSPVAFAQWPHGGSYGYTSPTECHGCCNHSYCPVYYNFRPSQPPLPPPPPFYYHGIYPPYYPESYPAYYFPLHYPMEQPRYEYDKNMPTHPCCGCPNHKCRPKVENNVKIEEQASEVEKMEPELSGPLKLEDYPYPVVWIPPSYAKESSKSSGLEAKAWNGLFPLDLNNIKSWKHGEDERRGRNQQDDDRKAKIQFPMFWFPVCENPKETEKKDQKETTTGPTSAEETPSKLKVIPVMLFESDEDRGDKPEVSRVSTNENQSKMGEDKSKSIDVQKMEGENKSSEVTEREPEDIPVEQIEKNGQKTSSGTDKNKGSSSPPKASKLPPVCLRVDPLPRRKSSNGASRSPSPGLKEALHKDSNGTSTPNTLDVKDRLRHDFIPQDTSSNKIPEEQPKKNDIRTIEVKKDESKKEELTKQDKVQVSVSVPPIHNEEVQEKTVIEKDYFSQKKPMNEECKREIEEARKEKKKTLSITEAAVLVQSAYRGYEVRKWEPLKKLKQIARINDQVKDLRDRISGLESSAGLQKDEKQRAVVGETIMGLLLQLDTIQGLHPSVRDIRKSVAKELVCLQERLDSMTTQKHEGIKLGTTETVYTGKSSMESAYDSVCGNRSNEGREKSELADDIPKPTHEDISDLMKPCHGLPGDERSLAENPVPTDFNREFKEIVDSRLANKSPLLADGEAQADSDSKSPRETCEGPESIVAIFAENKGKGWDKNPDCDSRIEVLNHVHESMTDALPSMLDEEIDPKDESARLPLLEDKENDPKGDFMESSVEVQHIDSDVETVAKSIESEANPMSARASGEMNGQPSKGYIDLASSKDGECLQQDKHCALNSAEFFCRPLEMKENQEEKLVEAEALMQPVMDGQDYLEKIAEGRDVSNESAADFVSPHSVDYTAIFKDDKVEAEINGESLEMKENQEKIVEAELLMQPVMEGQDYLEEIAEGLDMSNIPESATDFVSPHSADYTAIPNEDNKVGADGEVTVTKMPKSDELEKIDKKPLPWNEDSICNTEKLLFWPSKKKEFQREDVVESPNLEVSLHPHIVQEKSQEIIEGQSVSSSDTLDTITSFDCTGYMVAASDIETTIKQSKEETMDDQERALSELPKVEMEEQYTPSMSLEDSNDVQKEMEASEELEANGSCCCDLEKSEVADEYIMNREDCGKEKIHLVPTSEDKTHLLHGTELAESNKKLREMLNKLIQAGQEQMTIISSLNGRVRDLERKLTRKKRLRRRRGVAAASSSVDNLNCVVKDKAVDCSL</sequence>
<evidence type="ECO:0000256" key="2">
    <source>
        <dbReference type="SAM" id="Coils"/>
    </source>
</evidence>
<evidence type="ECO:0000313" key="5">
    <source>
        <dbReference type="Proteomes" id="UP000189703"/>
    </source>
</evidence>
<dbReference type="PANTHER" id="PTHR33322">
    <property type="entry name" value="BAG DOMAIN CONTAINING PROTEIN, EXPRESSED"/>
    <property type="match status" value="1"/>
</dbReference>
<feature type="coiled-coil region" evidence="2">
    <location>
        <begin position="1203"/>
        <end position="1248"/>
    </location>
</feature>
<feature type="compositionally biased region" description="Basic and acidic residues" evidence="3">
    <location>
        <begin position="707"/>
        <end position="716"/>
    </location>
</feature>
<dbReference type="STRING" id="4432.A0A1U8A8K4"/>
<evidence type="ECO:0000256" key="3">
    <source>
        <dbReference type="SAM" id="MobiDB-lite"/>
    </source>
</evidence>
<dbReference type="InParanoid" id="A0A1U8A8K4"/>
<evidence type="ECO:0000259" key="4">
    <source>
        <dbReference type="PROSITE" id="PS51035"/>
    </source>
</evidence>
<dbReference type="FunCoup" id="A0A1U8A8K4">
    <property type="interactions" value="124"/>
</dbReference>
<feature type="compositionally biased region" description="Basic and acidic residues" evidence="3">
    <location>
        <begin position="411"/>
        <end position="441"/>
    </location>
</feature>
<dbReference type="PANTHER" id="PTHR33322:SF16">
    <property type="entry name" value="BAG FAMILY MOLECULAR CHAPERONE REGULATOR 6"/>
    <property type="match status" value="1"/>
</dbReference>
<name>A0A1U8A8K4_NELNU</name>
<dbReference type="InterPro" id="IPR040400">
    <property type="entry name" value="BAG5/6/7/8"/>
</dbReference>
<dbReference type="KEGG" id="nnu:104600279"/>
<feature type="compositionally biased region" description="Basic and acidic residues" evidence="3">
    <location>
        <begin position="633"/>
        <end position="655"/>
    </location>
</feature>
<dbReference type="Proteomes" id="UP000189703">
    <property type="component" value="Unplaced"/>
</dbReference>
<dbReference type="RefSeq" id="XP_010261445.1">
    <property type="nucleotide sequence ID" value="XM_010263143.2"/>
</dbReference>
<dbReference type="Pfam" id="PF02179">
    <property type="entry name" value="BAG"/>
    <property type="match status" value="1"/>
</dbReference>
<dbReference type="SMART" id="SM00264">
    <property type="entry name" value="BAG"/>
    <property type="match status" value="1"/>
</dbReference>
<feature type="region of interest" description="Disordered" evidence="3">
    <location>
        <begin position="695"/>
        <end position="718"/>
    </location>
</feature>
<feature type="compositionally biased region" description="Basic and acidic residues" evidence="3">
    <location>
        <begin position="392"/>
        <end position="402"/>
    </location>
</feature>
<accession>A0A1U8A8K4</accession>
<feature type="compositionally biased region" description="Polar residues" evidence="3">
    <location>
        <begin position="276"/>
        <end position="285"/>
    </location>
</feature>
<dbReference type="CDD" id="cd23767">
    <property type="entry name" value="IQCD"/>
    <property type="match status" value="1"/>
</dbReference>
<evidence type="ECO:0000256" key="1">
    <source>
        <dbReference type="ARBA" id="ARBA00023186"/>
    </source>
</evidence>
<feature type="region of interest" description="Disordered" evidence="3">
    <location>
        <begin position="227"/>
        <end position="444"/>
    </location>
</feature>
<feature type="region of interest" description="Disordered" evidence="3">
    <location>
        <begin position="623"/>
        <end position="658"/>
    </location>
</feature>
<dbReference type="SUPFAM" id="SSF63491">
    <property type="entry name" value="BAG domain"/>
    <property type="match status" value="1"/>
</dbReference>
<dbReference type="GeneID" id="104600279"/>
<feature type="compositionally biased region" description="Basic and acidic residues" evidence="3">
    <location>
        <begin position="228"/>
        <end position="239"/>
    </location>
</feature>
<feature type="compositionally biased region" description="Low complexity" evidence="3">
    <location>
        <begin position="337"/>
        <end position="349"/>
    </location>
</feature>
<dbReference type="InterPro" id="IPR003103">
    <property type="entry name" value="BAG_domain"/>
</dbReference>
<dbReference type="PROSITE" id="PS50096">
    <property type="entry name" value="IQ"/>
    <property type="match status" value="1"/>
</dbReference>
<keyword evidence="2" id="KW-0175">Coiled coil</keyword>
<protein>
    <submittedName>
        <fullName evidence="6">BAG family molecular chaperone regulator 6</fullName>
    </submittedName>
</protein>
<feature type="domain" description="BAG" evidence="4">
    <location>
        <begin position="521"/>
        <end position="598"/>
    </location>
</feature>
<dbReference type="FunFam" id="1.20.58.120:FF:000010">
    <property type="entry name" value="BAG family molecular chaperone regulator 6"/>
    <property type="match status" value="1"/>
</dbReference>
<reference evidence="6" key="1">
    <citation type="submission" date="2025-08" db="UniProtKB">
        <authorList>
            <consortium name="RefSeq"/>
        </authorList>
    </citation>
    <scope>IDENTIFICATION</scope>
</reference>
<dbReference type="InterPro" id="IPR036533">
    <property type="entry name" value="BAG_dom_sf"/>
</dbReference>
<dbReference type="Gene3D" id="1.20.58.120">
    <property type="entry name" value="BAG domain"/>
    <property type="match status" value="1"/>
</dbReference>
<gene>
    <name evidence="6" type="primary">LOC104600279</name>
</gene>
<dbReference type="OMA" id="ERHPVYW"/>
<dbReference type="AlphaFoldDB" id="A0A1U8A8K4"/>
<dbReference type="eggNOG" id="ENOG502QRHM">
    <property type="taxonomic scope" value="Eukaryota"/>
</dbReference>
<dbReference type="GO" id="GO:0006457">
    <property type="term" value="P:protein folding"/>
    <property type="evidence" value="ECO:0000318"/>
    <property type="project" value="GO_Central"/>
</dbReference>